<keyword evidence="2" id="KW-0902">Two-component regulatory system</keyword>
<dbReference type="SUPFAM" id="SSF46894">
    <property type="entry name" value="C-terminal effector domain of the bipartite response regulators"/>
    <property type="match status" value="1"/>
</dbReference>
<name>A0A943HJI7_9FIRM</name>
<evidence type="ECO:0000256" key="1">
    <source>
        <dbReference type="ARBA" id="ARBA00022553"/>
    </source>
</evidence>
<evidence type="ECO:0000256" key="6">
    <source>
        <dbReference type="PROSITE-ProRule" id="PRU01091"/>
    </source>
</evidence>
<evidence type="ECO:0000313" key="8">
    <source>
        <dbReference type="EMBL" id="MBS5332706.1"/>
    </source>
</evidence>
<proteinExistence type="predicted"/>
<keyword evidence="1" id="KW-0597">Phosphoprotein</keyword>
<dbReference type="SMART" id="SM00862">
    <property type="entry name" value="Trans_reg_C"/>
    <property type="match status" value="1"/>
</dbReference>
<reference evidence="8" key="1">
    <citation type="submission" date="2021-02" db="EMBL/GenBank/DDBJ databases">
        <title>Infant gut strain persistence is associated with maternal origin, phylogeny, and functional potential including surface adhesion and iron acquisition.</title>
        <authorList>
            <person name="Lou Y.C."/>
        </authorList>
    </citation>
    <scope>NUCLEOTIDE SEQUENCE</scope>
    <source>
        <strain evidence="8">L3_101_000M1_dasL3_101_000M1_concoct_87</strain>
    </source>
</reference>
<dbReference type="PROSITE" id="PS51755">
    <property type="entry name" value="OMPR_PHOB"/>
    <property type="match status" value="1"/>
</dbReference>
<dbReference type="GO" id="GO:0000976">
    <property type="term" value="F:transcription cis-regulatory region binding"/>
    <property type="evidence" value="ECO:0007669"/>
    <property type="project" value="TreeGrafter"/>
</dbReference>
<feature type="DNA-binding region" description="OmpR/PhoB-type" evidence="6">
    <location>
        <begin position="7"/>
        <end position="102"/>
    </location>
</feature>
<comment type="caution">
    <text evidence="8">The sequence shown here is derived from an EMBL/GenBank/DDBJ whole genome shotgun (WGS) entry which is preliminary data.</text>
</comment>
<dbReference type="PANTHER" id="PTHR48111:SF1">
    <property type="entry name" value="TWO-COMPONENT RESPONSE REGULATOR ORR33"/>
    <property type="match status" value="1"/>
</dbReference>
<dbReference type="GO" id="GO:0000156">
    <property type="term" value="F:phosphorelay response regulator activity"/>
    <property type="evidence" value="ECO:0007669"/>
    <property type="project" value="TreeGrafter"/>
</dbReference>
<keyword evidence="4 6" id="KW-0238">DNA-binding</keyword>
<keyword evidence="5" id="KW-0804">Transcription</keyword>
<dbReference type="Gene3D" id="1.10.10.10">
    <property type="entry name" value="Winged helix-like DNA-binding domain superfamily/Winged helix DNA-binding domain"/>
    <property type="match status" value="1"/>
</dbReference>
<dbReference type="InterPro" id="IPR001867">
    <property type="entry name" value="OmpR/PhoB-type_DNA-bd"/>
</dbReference>
<evidence type="ECO:0000256" key="4">
    <source>
        <dbReference type="ARBA" id="ARBA00023125"/>
    </source>
</evidence>
<organism evidence="8 9">
    <name type="scientific">Subdoligranulum variabile</name>
    <dbReference type="NCBI Taxonomy" id="214851"/>
    <lineage>
        <taxon>Bacteria</taxon>
        <taxon>Bacillati</taxon>
        <taxon>Bacillota</taxon>
        <taxon>Clostridia</taxon>
        <taxon>Eubacteriales</taxon>
        <taxon>Oscillospiraceae</taxon>
        <taxon>Subdoligranulum</taxon>
    </lineage>
</organism>
<dbReference type="GO" id="GO:0005829">
    <property type="term" value="C:cytosol"/>
    <property type="evidence" value="ECO:0007669"/>
    <property type="project" value="TreeGrafter"/>
</dbReference>
<feature type="domain" description="OmpR/PhoB-type" evidence="7">
    <location>
        <begin position="7"/>
        <end position="102"/>
    </location>
</feature>
<evidence type="ECO:0000259" key="7">
    <source>
        <dbReference type="PROSITE" id="PS51755"/>
    </source>
</evidence>
<evidence type="ECO:0000256" key="3">
    <source>
        <dbReference type="ARBA" id="ARBA00023015"/>
    </source>
</evidence>
<keyword evidence="3" id="KW-0805">Transcription regulation</keyword>
<evidence type="ECO:0000256" key="2">
    <source>
        <dbReference type="ARBA" id="ARBA00023012"/>
    </source>
</evidence>
<dbReference type="InterPro" id="IPR036388">
    <property type="entry name" value="WH-like_DNA-bd_sf"/>
</dbReference>
<dbReference type="InterPro" id="IPR016032">
    <property type="entry name" value="Sig_transdc_resp-reg_C-effctor"/>
</dbReference>
<gene>
    <name evidence="8" type="ORF">KHY36_09280</name>
</gene>
<accession>A0A943HJI7</accession>
<dbReference type="GO" id="GO:0006355">
    <property type="term" value="P:regulation of DNA-templated transcription"/>
    <property type="evidence" value="ECO:0007669"/>
    <property type="project" value="InterPro"/>
</dbReference>
<dbReference type="InterPro" id="IPR039420">
    <property type="entry name" value="WalR-like"/>
</dbReference>
<dbReference type="PANTHER" id="PTHR48111">
    <property type="entry name" value="REGULATOR OF RPOS"/>
    <property type="match status" value="1"/>
</dbReference>
<dbReference type="CDD" id="cd00383">
    <property type="entry name" value="trans_reg_C"/>
    <property type="match status" value="1"/>
</dbReference>
<protein>
    <submittedName>
        <fullName evidence="8">Winged helix-turn-helix transcriptional regulator</fullName>
    </submittedName>
</protein>
<dbReference type="Pfam" id="PF00486">
    <property type="entry name" value="Trans_reg_C"/>
    <property type="match status" value="1"/>
</dbReference>
<evidence type="ECO:0000256" key="5">
    <source>
        <dbReference type="ARBA" id="ARBA00023163"/>
    </source>
</evidence>
<evidence type="ECO:0000313" key="9">
    <source>
        <dbReference type="Proteomes" id="UP000759273"/>
    </source>
</evidence>
<dbReference type="EMBL" id="JAGZGG010000021">
    <property type="protein sequence ID" value="MBS5332706.1"/>
    <property type="molecule type" value="Genomic_DNA"/>
</dbReference>
<sequence length="104" mass="11868">MFVMKTAQDVFYKDLEVNLAAHRVSRAGHELCLTPREFALLTVLLTHCDKALSRSQLLEAAWGYAYIGESRTVDVHINRLRRKLGLENDIQTVYKVGYRLNSAS</sequence>
<dbReference type="GO" id="GO:0032993">
    <property type="term" value="C:protein-DNA complex"/>
    <property type="evidence" value="ECO:0007669"/>
    <property type="project" value="TreeGrafter"/>
</dbReference>
<dbReference type="Proteomes" id="UP000759273">
    <property type="component" value="Unassembled WGS sequence"/>
</dbReference>
<dbReference type="AlphaFoldDB" id="A0A943HJI7"/>